<name>A0A835HZG3_9MAGN</name>
<organism evidence="2 3">
    <name type="scientific">Coptis chinensis</name>
    <dbReference type="NCBI Taxonomy" id="261450"/>
    <lineage>
        <taxon>Eukaryota</taxon>
        <taxon>Viridiplantae</taxon>
        <taxon>Streptophyta</taxon>
        <taxon>Embryophyta</taxon>
        <taxon>Tracheophyta</taxon>
        <taxon>Spermatophyta</taxon>
        <taxon>Magnoliopsida</taxon>
        <taxon>Ranunculales</taxon>
        <taxon>Ranunculaceae</taxon>
        <taxon>Coptidoideae</taxon>
        <taxon>Coptis</taxon>
    </lineage>
</organism>
<evidence type="ECO:0000313" key="2">
    <source>
        <dbReference type="EMBL" id="KAF9608955.1"/>
    </source>
</evidence>
<accession>A0A835HZG3</accession>
<feature type="compositionally biased region" description="Gly residues" evidence="1">
    <location>
        <begin position="183"/>
        <end position="199"/>
    </location>
</feature>
<dbReference type="EMBL" id="JADFTS010000004">
    <property type="protein sequence ID" value="KAF9608955.1"/>
    <property type="molecule type" value="Genomic_DNA"/>
</dbReference>
<comment type="caution">
    <text evidence="2">The sequence shown here is derived from an EMBL/GenBank/DDBJ whole genome shotgun (WGS) entry which is preliminary data.</text>
</comment>
<keyword evidence="3" id="KW-1185">Reference proteome</keyword>
<feature type="region of interest" description="Disordered" evidence="1">
    <location>
        <begin position="183"/>
        <end position="205"/>
    </location>
</feature>
<protein>
    <submittedName>
        <fullName evidence="2">Uncharacterized protein</fullName>
    </submittedName>
</protein>
<sequence>MDAIDSSKAQMGGCGELVSSKAQIEKARACFSCGKLDHWYDRCPWIGSPCKRCNTGRCVKTSQQPHSWGQKFLSCPKCQSFQWMKDALKESMPEQKPSQLSSQVGGSSSVGSSNGKSKVSIQIEVDNLCEGFEAQADIGCDGGGGTCCGWGGGGGGTAAGCGDGVGCDLAFGTNFKSNPFAGGGGAKRGLGGKPGGGYGDAASSA</sequence>
<evidence type="ECO:0000313" key="3">
    <source>
        <dbReference type="Proteomes" id="UP000631114"/>
    </source>
</evidence>
<evidence type="ECO:0000256" key="1">
    <source>
        <dbReference type="SAM" id="MobiDB-lite"/>
    </source>
</evidence>
<feature type="compositionally biased region" description="Low complexity" evidence="1">
    <location>
        <begin position="98"/>
        <end position="115"/>
    </location>
</feature>
<dbReference type="Proteomes" id="UP000631114">
    <property type="component" value="Unassembled WGS sequence"/>
</dbReference>
<gene>
    <name evidence="2" type="ORF">IFM89_012123</name>
</gene>
<dbReference type="AlphaFoldDB" id="A0A835HZG3"/>
<feature type="region of interest" description="Disordered" evidence="1">
    <location>
        <begin position="90"/>
        <end position="115"/>
    </location>
</feature>
<proteinExistence type="predicted"/>
<reference evidence="2 3" key="1">
    <citation type="submission" date="2020-10" db="EMBL/GenBank/DDBJ databases">
        <title>The Coptis chinensis genome and diversification of protoberbering-type alkaloids.</title>
        <authorList>
            <person name="Wang B."/>
            <person name="Shu S."/>
            <person name="Song C."/>
            <person name="Liu Y."/>
        </authorList>
    </citation>
    <scope>NUCLEOTIDE SEQUENCE [LARGE SCALE GENOMIC DNA]</scope>
    <source>
        <strain evidence="2">HL-2020</strain>
        <tissue evidence="2">Leaf</tissue>
    </source>
</reference>